<evidence type="ECO:0000313" key="3">
    <source>
        <dbReference type="Proteomes" id="UP000248557"/>
    </source>
</evidence>
<evidence type="ECO:0008006" key="4">
    <source>
        <dbReference type="Google" id="ProtNLM"/>
    </source>
</evidence>
<dbReference type="Proteomes" id="UP000248557">
    <property type="component" value="Unassembled WGS sequence"/>
</dbReference>
<name>A0A328Q4P2_9EURY</name>
<sequence length="168" mass="19077">MDTKKLSILVILLIVLVGVCGVFFFTMNDNSPKLNFTTTTGYKVINSTDKTIKISDSKTIIKVDRLKTNETVKDLVDDFNKKHANNYTIENYSSNYNNISIEGVIVSNATDNDTDDDMNTVDNNTSNAYHFWYSKDNNTYHIFVKGKMNETFKESTIESIVNSTKILN</sequence>
<proteinExistence type="predicted"/>
<keyword evidence="1" id="KW-1133">Transmembrane helix</keyword>
<reference evidence="2 3" key="1">
    <citation type="submission" date="2017-05" db="EMBL/GenBank/DDBJ databases">
        <title>Host range expansion of the Methanosphaera genus to humans and monogastric animals involves recent and extensive reduction in genome content.</title>
        <authorList>
            <person name="Hoedt E.C."/>
            <person name="Volmer J.G."/>
            <person name="Parks D.H."/>
            <person name="Rosewarne C.P."/>
            <person name="Denman S.E."/>
            <person name="Mcsweeney C.S."/>
            <person name="O Cuiv P."/>
            <person name="Hugenholtz P."/>
            <person name="Tyson G.W."/>
            <person name="Morrison M."/>
        </authorList>
    </citation>
    <scope>NUCLEOTIDE SEQUENCE [LARGE SCALE GENOMIC DNA]</scope>
    <source>
        <strain evidence="2 3">PA5</strain>
    </source>
</reference>
<keyword evidence="1" id="KW-0472">Membrane</keyword>
<keyword evidence="1" id="KW-0812">Transmembrane</keyword>
<dbReference type="AlphaFoldDB" id="A0A328Q4P2"/>
<organism evidence="2 3">
    <name type="scientific">Methanosphaera stadtmanae</name>
    <dbReference type="NCBI Taxonomy" id="2317"/>
    <lineage>
        <taxon>Archaea</taxon>
        <taxon>Methanobacteriati</taxon>
        <taxon>Methanobacteriota</taxon>
        <taxon>Methanomada group</taxon>
        <taxon>Methanobacteria</taxon>
        <taxon>Methanobacteriales</taxon>
        <taxon>Methanobacteriaceae</taxon>
        <taxon>Methanosphaera</taxon>
    </lineage>
</organism>
<feature type="transmembrane region" description="Helical" evidence="1">
    <location>
        <begin position="6"/>
        <end position="25"/>
    </location>
</feature>
<accession>A0A328Q4P2</accession>
<dbReference type="RefSeq" id="WP_112149459.1">
    <property type="nucleotide sequence ID" value="NZ_NGJK01000032.1"/>
</dbReference>
<gene>
    <name evidence="2" type="ORF">CA615_03360</name>
</gene>
<dbReference type="EMBL" id="NGJK01000032">
    <property type="protein sequence ID" value="RAP03225.1"/>
    <property type="molecule type" value="Genomic_DNA"/>
</dbReference>
<evidence type="ECO:0000256" key="1">
    <source>
        <dbReference type="SAM" id="Phobius"/>
    </source>
</evidence>
<protein>
    <recommendedName>
        <fullName evidence="4">DUF4367 domain-containing protein</fullName>
    </recommendedName>
</protein>
<evidence type="ECO:0000313" key="2">
    <source>
        <dbReference type="EMBL" id="RAP03225.1"/>
    </source>
</evidence>
<comment type="caution">
    <text evidence="2">The sequence shown here is derived from an EMBL/GenBank/DDBJ whole genome shotgun (WGS) entry which is preliminary data.</text>
</comment>